<evidence type="ECO:0008006" key="4">
    <source>
        <dbReference type="Google" id="ProtNLM"/>
    </source>
</evidence>
<evidence type="ECO:0000256" key="1">
    <source>
        <dbReference type="SAM" id="MobiDB-lite"/>
    </source>
</evidence>
<sequence length="261" mass="28607">MQDPVATLIARLLAQRWLPREDELARRALLDEPFRADLDKRLEAAGLVLREHPYAAHIGVALARAQEKAIFAQDQGWLSNQLQLDRNAMALLVVLWALIILPKRQRQVERQDADSASAQQAQMFAEEKPIPVHAGVSPTLSERTLIADFADKLGGKMAVNVNLGVLARHGFIQRRAGELSEGPLLDLAFDYERTSRRILDGALSDILSPAARAERAIRLAEAPLPSAEEEDSTLPESDTDETAWDAPLAMDAGTDSSPQGA</sequence>
<dbReference type="STRING" id="265719.SAMN04488509_102374"/>
<dbReference type="RefSeq" id="WP_176764036.1">
    <property type="nucleotide sequence ID" value="NZ_FNAG01000002.1"/>
</dbReference>
<proteinExistence type="predicted"/>
<organism evidence="2 3">
    <name type="scientific">Aquimonas voraii</name>
    <dbReference type="NCBI Taxonomy" id="265719"/>
    <lineage>
        <taxon>Bacteria</taxon>
        <taxon>Pseudomonadati</taxon>
        <taxon>Pseudomonadota</taxon>
        <taxon>Gammaproteobacteria</taxon>
        <taxon>Lysobacterales</taxon>
        <taxon>Lysobacteraceae</taxon>
        <taxon>Aquimonas</taxon>
    </lineage>
</organism>
<reference evidence="2 3" key="1">
    <citation type="submission" date="2016-10" db="EMBL/GenBank/DDBJ databases">
        <authorList>
            <person name="de Groot N.N."/>
        </authorList>
    </citation>
    <scope>NUCLEOTIDE SEQUENCE [LARGE SCALE GENOMIC DNA]</scope>
    <source>
        <strain evidence="2 3">DSM 16957</strain>
    </source>
</reference>
<feature type="region of interest" description="Disordered" evidence="1">
    <location>
        <begin position="220"/>
        <end position="261"/>
    </location>
</feature>
<name>A0A1G6UK48_9GAMM</name>
<gene>
    <name evidence="2" type="ORF">SAMN04488509_102374</name>
</gene>
<protein>
    <recommendedName>
        <fullName evidence="4">DUF4194 domain-containing protein</fullName>
    </recommendedName>
</protein>
<dbReference type="AlphaFoldDB" id="A0A1G6UK48"/>
<evidence type="ECO:0000313" key="3">
    <source>
        <dbReference type="Proteomes" id="UP000199603"/>
    </source>
</evidence>
<keyword evidence="3" id="KW-1185">Reference proteome</keyword>
<accession>A0A1G6UK48</accession>
<dbReference type="Proteomes" id="UP000199603">
    <property type="component" value="Unassembled WGS sequence"/>
</dbReference>
<feature type="compositionally biased region" description="Acidic residues" evidence="1">
    <location>
        <begin position="227"/>
        <end position="243"/>
    </location>
</feature>
<evidence type="ECO:0000313" key="2">
    <source>
        <dbReference type="EMBL" id="SDD41639.1"/>
    </source>
</evidence>
<dbReference type="EMBL" id="FNAG01000002">
    <property type="protein sequence ID" value="SDD41639.1"/>
    <property type="molecule type" value="Genomic_DNA"/>
</dbReference>